<dbReference type="EMBL" id="AAPE02039958">
    <property type="status" value="NOT_ANNOTATED_CDS"/>
    <property type="molecule type" value="Genomic_DNA"/>
</dbReference>
<dbReference type="GO" id="GO:0042101">
    <property type="term" value="C:T cell receptor complex"/>
    <property type="evidence" value="ECO:0007669"/>
    <property type="project" value="UniProtKB-KW"/>
</dbReference>
<name>G1QB93_MYOLU</name>
<dbReference type="InterPro" id="IPR013106">
    <property type="entry name" value="Ig_V-set"/>
</dbReference>
<evidence type="ECO:0000256" key="9">
    <source>
        <dbReference type="ARBA" id="ARBA00023319"/>
    </source>
</evidence>
<dbReference type="GO" id="GO:0002250">
    <property type="term" value="P:adaptive immune response"/>
    <property type="evidence" value="ECO:0007669"/>
    <property type="project" value="UniProtKB-KW"/>
</dbReference>
<comment type="subcellular location">
    <subcellularLocation>
        <location evidence="1">Cell membrane</location>
    </subcellularLocation>
</comment>
<dbReference type="PANTHER" id="PTHR19367">
    <property type="entry name" value="T-CELL RECEPTOR ALPHA CHAIN V REGION"/>
    <property type="match status" value="1"/>
</dbReference>
<evidence type="ECO:0000256" key="11">
    <source>
        <dbReference type="SAM" id="SignalP"/>
    </source>
</evidence>
<feature type="signal peptide" evidence="11">
    <location>
        <begin position="1"/>
        <end position="25"/>
    </location>
</feature>
<evidence type="ECO:0000256" key="7">
    <source>
        <dbReference type="ARBA" id="ARBA00023157"/>
    </source>
</evidence>
<dbReference type="SMART" id="SM00406">
    <property type="entry name" value="IGv"/>
    <property type="match status" value="1"/>
</dbReference>
<dbReference type="InterPro" id="IPR013783">
    <property type="entry name" value="Ig-like_fold"/>
</dbReference>
<sequence length="128" mass="14540">NMCHMPFSSLLWGFLAFIFSGSSMAQKVIQDQVETVKQEGALVTTLNCRYETSDSVYYIYWYKQLTSGKLIFLIRQGSTGQNAEDGRYSINFQKAAKSISLTISTLQLEDSAKYFCALWELTYGVEPK</sequence>
<accession>G1QB93</accession>
<keyword evidence="5" id="KW-1064">Adaptive immunity</keyword>
<keyword evidence="4" id="KW-0391">Immunity</keyword>
<dbReference type="Proteomes" id="UP000001074">
    <property type="component" value="Unassembled WGS sequence"/>
</dbReference>
<keyword evidence="14" id="KW-1185">Reference proteome</keyword>
<evidence type="ECO:0000256" key="6">
    <source>
        <dbReference type="ARBA" id="ARBA00023136"/>
    </source>
</evidence>
<evidence type="ECO:0000259" key="12">
    <source>
        <dbReference type="PROSITE" id="PS50835"/>
    </source>
</evidence>
<keyword evidence="8" id="KW-0675">Receptor</keyword>
<keyword evidence="10" id="KW-1279">T cell receptor</keyword>
<feature type="domain" description="Ig-like" evidence="12">
    <location>
        <begin position="26"/>
        <end position="116"/>
    </location>
</feature>
<evidence type="ECO:0000256" key="8">
    <source>
        <dbReference type="ARBA" id="ARBA00023170"/>
    </source>
</evidence>
<dbReference type="AlphaFoldDB" id="G1QB93"/>
<keyword evidence="7" id="KW-1015">Disulfide bond</keyword>
<dbReference type="GeneTree" id="ENSGT00940000161790"/>
<dbReference type="InterPro" id="IPR036179">
    <property type="entry name" value="Ig-like_dom_sf"/>
</dbReference>
<dbReference type="Gene3D" id="2.60.40.10">
    <property type="entry name" value="Immunoglobulins"/>
    <property type="match status" value="1"/>
</dbReference>
<keyword evidence="3 11" id="KW-0732">Signal</keyword>
<evidence type="ECO:0000313" key="13">
    <source>
        <dbReference type="Ensembl" id="ENSMLUP00000020976.1"/>
    </source>
</evidence>
<reference evidence="13" key="2">
    <citation type="submission" date="2025-08" db="UniProtKB">
        <authorList>
            <consortium name="Ensembl"/>
        </authorList>
    </citation>
    <scope>IDENTIFICATION</scope>
</reference>
<evidence type="ECO:0000256" key="10">
    <source>
        <dbReference type="ARBA" id="ARBA00043266"/>
    </source>
</evidence>
<evidence type="ECO:0000313" key="14">
    <source>
        <dbReference type="Proteomes" id="UP000001074"/>
    </source>
</evidence>
<dbReference type="SUPFAM" id="SSF48726">
    <property type="entry name" value="Immunoglobulin"/>
    <property type="match status" value="1"/>
</dbReference>
<dbReference type="InterPro" id="IPR007110">
    <property type="entry name" value="Ig-like_dom"/>
</dbReference>
<keyword evidence="6" id="KW-0472">Membrane</keyword>
<evidence type="ECO:0000256" key="4">
    <source>
        <dbReference type="ARBA" id="ARBA00022859"/>
    </source>
</evidence>
<dbReference type="eggNOG" id="ENOG502S884">
    <property type="taxonomic scope" value="Eukaryota"/>
</dbReference>
<dbReference type="Pfam" id="PF07686">
    <property type="entry name" value="V-set"/>
    <property type="match status" value="1"/>
</dbReference>
<proteinExistence type="predicted"/>
<evidence type="ECO:0000256" key="3">
    <source>
        <dbReference type="ARBA" id="ARBA00022729"/>
    </source>
</evidence>
<dbReference type="PANTHER" id="PTHR19367:SF45">
    <property type="entry name" value="IG-LIKE DOMAIN-CONTAINING PROTEIN"/>
    <property type="match status" value="1"/>
</dbReference>
<organism evidence="13 14">
    <name type="scientific">Myotis lucifugus</name>
    <name type="common">Little brown bat</name>
    <dbReference type="NCBI Taxonomy" id="59463"/>
    <lineage>
        <taxon>Eukaryota</taxon>
        <taxon>Metazoa</taxon>
        <taxon>Chordata</taxon>
        <taxon>Craniata</taxon>
        <taxon>Vertebrata</taxon>
        <taxon>Euteleostomi</taxon>
        <taxon>Mammalia</taxon>
        <taxon>Eutheria</taxon>
        <taxon>Laurasiatheria</taxon>
        <taxon>Chiroptera</taxon>
        <taxon>Yangochiroptera</taxon>
        <taxon>Vespertilionidae</taxon>
        <taxon>Myotis</taxon>
    </lineage>
</organism>
<dbReference type="InParanoid" id="G1QB93"/>
<gene>
    <name evidence="13" type="primary">TRDV1</name>
</gene>
<dbReference type="STRING" id="59463.ENSMLUP00000020976"/>
<dbReference type="PROSITE" id="PS50835">
    <property type="entry name" value="IG_LIKE"/>
    <property type="match status" value="1"/>
</dbReference>
<dbReference type="InterPro" id="IPR051287">
    <property type="entry name" value="TCR_variable_region"/>
</dbReference>
<dbReference type="Ensembl" id="ENSMLUT00000027612.1">
    <property type="protein sequence ID" value="ENSMLUP00000020976.1"/>
    <property type="gene ID" value="ENSMLUG00000003798.2"/>
</dbReference>
<evidence type="ECO:0000256" key="5">
    <source>
        <dbReference type="ARBA" id="ARBA00023130"/>
    </source>
</evidence>
<reference evidence="13 14" key="1">
    <citation type="journal article" date="2011" name="Nature">
        <title>A high-resolution map of human evolutionary constraint using 29 mammals.</title>
        <authorList>
            <person name="Lindblad-Toh K."/>
            <person name="Garber M."/>
            <person name="Zuk O."/>
            <person name="Lin M.F."/>
            <person name="Parker B.J."/>
            <person name="Washietl S."/>
            <person name="Kheradpour P."/>
            <person name="Ernst J."/>
            <person name="Jordan G."/>
            <person name="Mauceli E."/>
            <person name="Ward L.D."/>
            <person name="Lowe C.B."/>
            <person name="Holloway A.K."/>
            <person name="Clamp M."/>
            <person name="Gnerre S."/>
            <person name="Alfoldi J."/>
            <person name="Beal K."/>
            <person name="Chang J."/>
            <person name="Clawson H."/>
            <person name="Cuff J."/>
            <person name="Di Palma F."/>
            <person name="Fitzgerald S."/>
            <person name="Flicek P."/>
            <person name="Guttman M."/>
            <person name="Hubisz M.J."/>
            <person name="Jaffe D.B."/>
            <person name="Jungreis I."/>
            <person name="Kent W.J."/>
            <person name="Kostka D."/>
            <person name="Lara M."/>
            <person name="Martins A.L."/>
            <person name="Massingham T."/>
            <person name="Moltke I."/>
            <person name="Raney B.J."/>
            <person name="Rasmussen M.D."/>
            <person name="Robinson J."/>
            <person name="Stark A."/>
            <person name="Vilella A.J."/>
            <person name="Wen J."/>
            <person name="Xie X."/>
            <person name="Zody M.C."/>
            <person name="Baldwin J."/>
            <person name="Bloom T."/>
            <person name="Chin C.W."/>
            <person name="Heiman D."/>
            <person name="Nicol R."/>
            <person name="Nusbaum C."/>
            <person name="Young S."/>
            <person name="Wilkinson J."/>
            <person name="Worley K.C."/>
            <person name="Kovar C.L."/>
            <person name="Muzny D.M."/>
            <person name="Gibbs R.A."/>
            <person name="Cree A."/>
            <person name="Dihn H.H."/>
            <person name="Fowler G."/>
            <person name="Jhangiani S."/>
            <person name="Joshi V."/>
            <person name="Lee S."/>
            <person name="Lewis L.R."/>
            <person name="Nazareth L.V."/>
            <person name="Okwuonu G."/>
            <person name="Santibanez J."/>
            <person name="Warren W.C."/>
            <person name="Mardis E.R."/>
            <person name="Weinstock G.M."/>
            <person name="Wilson R.K."/>
            <person name="Delehaunty K."/>
            <person name="Dooling D."/>
            <person name="Fronik C."/>
            <person name="Fulton L."/>
            <person name="Fulton B."/>
            <person name="Graves T."/>
            <person name="Minx P."/>
            <person name="Sodergren E."/>
            <person name="Birney E."/>
            <person name="Margulies E.H."/>
            <person name="Herrero J."/>
            <person name="Green E.D."/>
            <person name="Haussler D."/>
            <person name="Siepel A."/>
            <person name="Goldman N."/>
            <person name="Pollard K.S."/>
            <person name="Pedersen J.S."/>
            <person name="Lander E.S."/>
            <person name="Kellis M."/>
        </authorList>
    </citation>
    <scope>NUCLEOTIDE SEQUENCE [LARGE SCALE GENOMIC DNA]</scope>
</reference>
<keyword evidence="2" id="KW-1003">Cell membrane</keyword>
<evidence type="ECO:0000256" key="2">
    <source>
        <dbReference type="ARBA" id="ARBA00022475"/>
    </source>
</evidence>
<feature type="chain" id="PRO_5003418277" evidence="11">
    <location>
        <begin position="26"/>
        <end position="128"/>
    </location>
</feature>
<dbReference type="OMA" id="NCRYATT"/>
<reference evidence="13" key="3">
    <citation type="submission" date="2025-09" db="UniProtKB">
        <authorList>
            <consortium name="Ensembl"/>
        </authorList>
    </citation>
    <scope>IDENTIFICATION</scope>
</reference>
<dbReference type="FunFam" id="2.60.40.10:FF:000878">
    <property type="entry name" value="T cell receptor alpha variable 38-1"/>
    <property type="match status" value="1"/>
</dbReference>
<evidence type="ECO:0000256" key="1">
    <source>
        <dbReference type="ARBA" id="ARBA00004236"/>
    </source>
</evidence>
<protein>
    <submittedName>
        <fullName evidence="13">T cell receptor delta variable 1</fullName>
    </submittedName>
</protein>
<keyword evidence="9" id="KW-0393">Immunoglobulin domain</keyword>